<evidence type="ECO:0000256" key="2">
    <source>
        <dbReference type="ARBA" id="ARBA00022679"/>
    </source>
</evidence>
<evidence type="ECO:0000259" key="3">
    <source>
        <dbReference type="Pfam" id="PF00155"/>
    </source>
</evidence>
<keyword evidence="4" id="KW-0012">Acyltransferase</keyword>
<accession>A0A136LYM7</accession>
<dbReference type="InterPro" id="IPR015424">
    <property type="entry name" value="PyrdxlP-dep_Trfase"/>
</dbReference>
<dbReference type="InterPro" id="IPR050087">
    <property type="entry name" value="AON_synthase_class-II"/>
</dbReference>
<dbReference type="EC" id="2.3.1.47" evidence="4"/>
<dbReference type="GO" id="GO:0008710">
    <property type="term" value="F:8-amino-7-oxononanoate synthase activity"/>
    <property type="evidence" value="ECO:0007669"/>
    <property type="project" value="UniProtKB-EC"/>
</dbReference>
<dbReference type="Pfam" id="PF00155">
    <property type="entry name" value="Aminotran_1_2"/>
    <property type="match status" value="1"/>
</dbReference>
<dbReference type="InterPro" id="IPR015421">
    <property type="entry name" value="PyrdxlP-dep_Trfase_major"/>
</dbReference>
<dbReference type="InterPro" id="IPR004839">
    <property type="entry name" value="Aminotransferase_I/II_large"/>
</dbReference>
<dbReference type="STRING" id="1617426.TR69_WS6001000730"/>
<sequence length="451" mass="49450">METNGRPDNPAADLSRRIHENDFYTSRSHEADMLLFSPFGLTVEPFLQEMFLRPETVAQFITENELNIPLDAFQQGRRAVGIKNGEYDPNAEVQRDTVPMVINYDEDLFALLAEIAPAEDVARLRKRFPPFDRELATALAHVTDPEHPEQPGMIAFNCGGNVYMKARSGRQSWLLATQGWLDSGYGPGAGGSRFMNGTSPALLSLEERIAEREGFKYSLVMNTGFNANEIAIRTLLTSGIGIRNYINGDFTPPVAIQARSGVHASVAVPLNEIAQQGYLADKKQTGVKPYFDPQNPETLVPVLAKLAEAPVAERVVFVNGVGSTDGVTYDLRRIQEICREYGALLYVDDAHGGFTLGRNAEGICEYLGLPEPPDFYFTTFSKSAENEGGALYTNHEGFVEAFKYQATSIYTAASTPQKLEMIHAKLDYLDAYPEGAGDALAKKGAAPACLA</sequence>
<name>A0A136LYM7_9BACT</name>
<dbReference type="PANTHER" id="PTHR13693">
    <property type="entry name" value="CLASS II AMINOTRANSFERASE/8-AMINO-7-OXONONANOATE SYNTHASE"/>
    <property type="match status" value="1"/>
</dbReference>
<dbReference type="EMBL" id="JYNZ01000003">
    <property type="protein sequence ID" value="KXK26716.1"/>
    <property type="molecule type" value="Genomic_DNA"/>
</dbReference>
<dbReference type="SUPFAM" id="SSF53383">
    <property type="entry name" value="PLP-dependent transferases"/>
    <property type="match status" value="1"/>
</dbReference>
<gene>
    <name evidence="4" type="primary">bioF</name>
    <name evidence="4" type="ORF">TR69_WS6001000730</name>
</gene>
<protein>
    <submittedName>
        <fullName evidence="4">8-amino-7-oxononanoate synthase</fullName>
        <ecNumber evidence="4">2.3.1.47</ecNumber>
    </submittedName>
</protein>
<dbReference type="GO" id="GO:0030170">
    <property type="term" value="F:pyridoxal phosphate binding"/>
    <property type="evidence" value="ECO:0007669"/>
    <property type="project" value="InterPro"/>
</dbReference>
<keyword evidence="2 4" id="KW-0808">Transferase</keyword>
<organism evidence="4 5">
    <name type="scientific">candidate division WS6 bacterium OLB20</name>
    <dbReference type="NCBI Taxonomy" id="1617426"/>
    <lineage>
        <taxon>Bacteria</taxon>
        <taxon>Candidatus Dojkabacteria</taxon>
    </lineage>
</organism>
<comment type="caution">
    <text evidence="4">The sequence shown here is derived from an EMBL/GenBank/DDBJ whole genome shotgun (WGS) entry which is preliminary data.</text>
</comment>
<evidence type="ECO:0000313" key="4">
    <source>
        <dbReference type="EMBL" id="KXK26716.1"/>
    </source>
</evidence>
<evidence type="ECO:0000256" key="1">
    <source>
        <dbReference type="ARBA" id="ARBA00001933"/>
    </source>
</evidence>
<feature type="domain" description="Aminotransferase class I/classII large" evidence="3">
    <location>
        <begin position="302"/>
        <end position="416"/>
    </location>
</feature>
<dbReference type="PANTHER" id="PTHR13693:SF3">
    <property type="entry name" value="LD36009P"/>
    <property type="match status" value="1"/>
</dbReference>
<dbReference type="Proteomes" id="UP000070457">
    <property type="component" value="Unassembled WGS sequence"/>
</dbReference>
<comment type="cofactor">
    <cofactor evidence="1">
        <name>pyridoxal 5'-phosphate</name>
        <dbReference type="ChEBI" id="CHEBI:597326"/>
    </cofactor>
</comment>
<dbReference type="AlphaFoldDB" id="A0A136LYM7"/>
<dbReference type="PATRIC" id="fig|1617426.3.peg.722"/>
<reference evidence="4 5" key="1">
    <citation type="submission" date="2015-02" db="EMBL/GenBank/DDBJ databases">
        <title>Improved understanding of the partial-nitritation anammox process through 23 genomes representing the majority of the microbial community.</title>
        <authorList>
            <person name="Speth D.R."/>
            <person name="In T Zandt M."/>
            <person name="Guerrero Cruz S."/>
            <person name="Jetten M.S."/>
            <person name="Dutilh B.E."/>
        </authorList>
    </citation>
    <scope>NUCLEOTIDE SEQUENCE [LARGE SCALE GENOMIC DNA]</scope>
    <source>
        <strain evidence="4">OLB20</strain>
    </source>
</reference>
<dbReference type="Gene3D" id="3.40.640.10">
    <property type="entry name" value="Type I PLP-dependent aspartate aminotransferase-like (Major domain)"/>
    <property type="match status" value="1"/>
</dbReference>
<proteinExistence type="predicted"/>
<evidence type="ECO:0000313" key="5">
    <source>
        <dbReference type="Proteomes" id="UP000070457"/>
    </source>
</evidence>